<keyword evidence="3" id="KW-1185">Reference proteome</keyword>
<feature type="transmembrane region" description="Helical" evidence="1">
    <location>
        <begin position="670"/>
        <end position="693"/>
    </location>
</feature>
<protein>
    <recommendedName>
        <fullName evidence="4">Glycosyltransferase</fullName>
    </recommendedName>
</protein>
<feature type="transmembrane region" description="Helical" evidence="1">
    <location>
        <begin position="604"/>
        <end position="627"/>
    </location>
</feature>
<dbReference type="RefSeq" id="WP_335341196.1">
    <property type="nucleotide sequence ID" value="NZ_JAAIIJ010000003.1"/>
</dbReference>
<feature type="transmembrane region" description="Helical" evidence="1">
    <location>
        <begin position="388"/>
        <end position="405"/>
    </location>
</feature>
<evidence type="ECO:0008006" key="4">
    <source>
        <dbReference type="Google" id="ProtNLM"/>
    </source>
</evidence>
<gene>
    <name evidence="2" type="ORF">G1C94_0346</name>
</gene>
<reference evidence="2 3" key="1">
    <citation type="submission" date="2020-02" db="EMBL/GenBank/DDBJ databases">
        <title>Characterization of phylogenetic diversity of novel bifidobacterial species isolated in Czech ZOOs.</title>
        <authorList>
            <person name="Lugli G.A."/>
            <person name="Vera N.B."/>
            <person name="Ventura M."/>
        </authorList>
    </citation>
    <scope>NUCLEOTIDE SEQUENCE [LARGE SCALE GENOMIC DNA]</scope>
    <source>
        <strain evidence="2 3">DSM 109963</strain>
    </source>
</reference>
<keyword evidence="1" id="KW-1133">Transmembrane helix</keyword>
<comment type="caution">
    <text evidence="2">The sequence shown here is derived from an EMBL/GenBank/DDBJ whole genome shotgun (WGS) entry which is preliminary data.</text>
</comment>
<organism evidence="2 3">
    <name type="scientific">Bifidobacterium panos</name>
    <dbReference type="NCBI Taxonomy" id="2675321"/>
    <lineage>
        <taxon>Bacteria</taxon>
        <taxon>Bacillati</taxon>
        <taxon>Actinomycetota</taxon>
        <taxon>Actinomycetes</taxon>
        <taxon>Bifidobacteriales</taxon>
        <taxon>Bifidobacteriaceae</taxon>
        <taxon>Bifidobacterium</taxon>
    </lineage>
</organism>
<sequence>MPHLPSLLSSHRRAIFTALAALLAILLVECVAFNLPYWRTRGASTDSAAYENTLGAGLERTDDGMLRITDPTAAWLEVKADGSSDYARIDLVSSANASDDALSTVHIRASVNGASTAATSFSSQSERSLFFRAHGAGTLRVSIEEPKGSIVPIRAVRANVHVPFSVSPLRVAIMLAILAAVACWRPGSKLWRIRLDPSSRAQRLAFAALVAPCALATAIFCIRQLGGSTALVFHEQGGYTYDFDQYGHIANALLHGHTWLDLDVPQELAHAANPYDPATRSRLLAEGVSPIYWDYAYKDGHWYSYFGVLPAVLLYMPYQLLTGRMLPTSAAVPTLMLFALIFLALLVIRLIERIAPGTSLAATSIAVCATILGSDAVYLLFRRNFYSVPFAASMALTSLGLWLWLGAQTPRRPLRAAGIWHVPGAPGLSLPHLGLGALCIAANFGCRPTFCLAALLGIALFWPQIRAAATGVLSGRAPWRKAVQAPAVVLGAALVPVVPLMAYNAARFGSPFDFGNAYQLTVTDMTHFHTPLVDALPVIGYYLFLPLHFIARFPWVALSPTPMPEWVFAEPMVGGLITLCPLLLLAFALPFLKRGSRGGGCGPTLLSALALAMVIVVFDAMSAGLGWRYMADFGWLLSLAALPGLLRVLSEPSRGDELVGDDTISLPRRLLRAVIALVLLWSALIAVLSLFTVGRQDNLIGNNPGLFHDVLSWFVP</sequence>
<feature type="transmembrane region" description="Helical" evidence="1">
    <location>
        <begin position="357"/>
        <end position="381"/>
    </location>
</feature>
<dbReference type="Proteomes" id="UP000553756">
    <property type="component" value="Unassembled WGS sequence"/>
</dbReference>
<keyword evidence="1" id="KW-0812">Transmembrane</keyword>
<feature type="transmembrane region" description="Helical" evidence="1">
    <location>
        <begin position="330"/>
        <end position="351"/>
    </location>
</feature>
<name>A0ABX1SV73_9BIFI</name>
<evidence type="ECO:0000256" key="1">
    <source>
        <dbReference type="SAM" id="Phobius"/>
    </source>
</evidence>
<feature type="transmembrane region" description="Helical" evidence="1">
    <location>
        <begin position="483"/>
        <end position="503"/>
    </location>
</feature>
<feature type="transmembrane region" description="Helical" evidence="1">
    <location>
        <begin position="435"/>
        <end position="462"/>
    </location>
</feature>
<accession>A0ABX1SV73</accession>
<feature type="transmembrane region" description="Helical" evidence="1">
    <location>
        <begin position="162"/>
        <end position="184"/>
    </location>
</feature>
<feature type="transmembrane region" description="Helical" evidence="1">
    <location>
        <begin position="302"/>
        <end position="318"/>
    </location>
</feature>
<feature type="transmembrane region" description="Helical" evidence="1">
    <location>
        <begin position="572"/>
        <end position="592"/>
    </location>
</feature>
<dbReference type="EMBL" id="JAAIIJ010000003">
    <property type="protein sequence ID" value="NMN01725.1"/>
    <property type="molecule type" value="Genomic_DNA"/>
</dbReference>
<feature type="transmembrane region" description="Helical" evidence="1">
    <location>
        <begin position="204"/>
        <end position="225"/>
    </location>
</feature>
<evidence type="ECO:0000313" key="2">
    <source>
        <dbReference type="EMBL" id="NMN01725.1"/>
    </source>
</evidence>
<keyword evidence="1" id="KW-0472">Membrane</keyword>
<proteinExistence type="predicted"/>
<evidence type="ECO:0000313" key="3">
    <source>
        <dbReference type="Proteomes" id="UP000553756"/>
    </source>
</evidence>